<evidence type="ECO:0000313" key="7">
    <source>
        <dbReference type="EMBL" id="MDR6289348.1"/>
    </source>
</evidence>
<feature type="transmembrane region" description="Helical" evidence="6">
    <location>
        <begin position="42"/>
        <end position="70"/>
    </location>
</feature>
<keyword evidence="8" id="KW-1185">Reference proteome</keyword>
<comment type="caution">
    <text evidence="7">The sequence shown here is derived from an EMBL/GenBank/DDBJ whole genome shotgun (WGS) entry which is preliminary data.</text>
</comment>
<accession>A0ABU1JL62</accession>
<keyword evidence="3 6" id="KW-0812">Transmembrane</keyword>
<dbReference type="RefSeq" id="WP_309793606.1">
    <property type="nucleotide sequence ID" value="NZ_JAVDPW010000003.1"/>
</dbReference>
<name>A0ABU1JL62_9PROT</name>
<dbReference type="Proteomes" id="UP001262410">
    <property type="component" value="Unassembled WGS sequence"/>
</dbReference>
<evidence type="ECO:0000256" key="1">
    <source>
        <dbReference type="ARBA" id="ARBA00004651"/>
    </source>
</evidence>
<sequence>MIVSPASLAGLALIALGMVCTPGPNMVYLLSRSILQGRLAGAISLGGVLVGILCYILCTALGLTALMLAVPLAYEAVKWAGALYLLWLAWGAVRPGAGSALEPRRDLKIDRPAKLFGMGFLTALLNPKIAVFYVSLLPQFIDPERGHVLLQGLVLGGMQAAISFTVNLGIVFAAGSIAAWFAARPSWLRAQRWIMGSLLAGFAVRLAFDKRPV</sequence>
<keyword evidence="2" id="KW-1003">Cell membrane</keyword>
<dbReference type="Pfam" id="PF01810">
    <property type="entry name" value="LysE"/>
    <property type="match status" value="1"/>
</dbReference>
<evidence type="ECO:0000256" key="4">
    <source>
        <dbReference type="ARBA" id="ARBA00022989"/>
    </source>
</evidence>
<protein>
    <submittedName>
        <fullName evidence="7">Threonine/homoserine/homoserine lactone efflux protein</fullName>
    </submittedName>
</protein>
<dbReference type="EMBL" id="JAVDPW010000003">
    <property type="protein sequence ID" value="MDR6289348.1"/>
    <property type="molecule type" value="Genomic_DNA"/>
</dbReference>
<organism evidence="7 8">
    <name type="scientific">Inquilinus ginsengisoli</name>
    <dbReference type="NCBI Taxonomy" id="363840"/>
    <lineage>
        <taxon>Bacteria</taxon>
        <taxon>Pseudomonadati</taxon>
        <taxon>Pseudomonadota</taxon>
        <taxon>Alphaproteobacteria</taxon>
        <taxon>Rhodospirillales</taxon>
        <taxon>Rhodospirillaceae</taxon>
        <taxon>Inquilinus</taxon>
    </lineage>
</organism>
<feature type="transmembrane region" description="Helical" evidence="6">
    <location>
        <begin position="76"/>
        <end position="94"/>
    </location>
</feature>
<reference evidence="7 8" key="1">
    <citation type="submission" date="2023-07" db="EMBL/GenBank/DDBJ databases">
        <title>Sorghum-associated microbial communities from plants grown in Nebraska, USA.</title>
        <authorList>
            <person name="Schachtman D."/>
        </authorList>
    </citation>
    <scope>NUCLEOTIDE SEQUENCE [LARGE SCALE GENOMIC DNA]</scope>
    <source>
        <strain evidence="7 8">584</strain>
    </source>
</reference>
<dbReference type="PIRSF" id="PIRSF006324">
    <property type="entry name" value="LeuE"/>
    <property type="match status" value="1"/>
</dbReference>
<evidence type="ECO:0000256" key="6">
    <source>
        <dbReference type="SAM" id="Phobius"/>
    </source>
</evidence>
<feature type="transmembrane region" description="Helical" evidence="6">
    <location>
        <begin position="6"/>
        <end position="30"/>
    </location>
</feature>
<keyword evidence="4 6" id="KW-1133">Transmembrane helix</keyword>
<evidence type="ECO:0000313" key="8">
    <source>
        <dbReference type="Proteomes" id="UP001262410"/>
    </source>
</evidence>
<keyword evidence="5 6" id="KW-0472">Membrane</keyword>
<comment type="subcellular location">
    <subcellularLocation>
        <location evidence="1">Cell membrane</location>
        <topology evidence="1">Multi-pass membrane protein</topology>
    </subcellularLocation>
</comment>
<proteinExistence type="predicted"/>
<dbReference type="PANTHER" id="PTHR30086">
    <property type="entry name" value="ARGININE EXPORTER PROTEIN ARGO"/>
    <property type="match status" value="1"/>
</dbReference>
<gene>
    <name evidence="7" type="ORF">E9232_001863</name>
</gene>
<dbReference type="PANTHER" id="PTHR30086:SF20">
    <property type="entry name" value="ARGININE EXPORTER PROTEIN ARGO-RELATED"/>
    <property type="match status" value="1"/>
</dbReference>
<evidence type="ECO:0000256" key="3">
    <source>
        <dbReference type="ARBA" id="ARBA00022692"/>
    </source>
</evidence>
<evidence type="ECO:0000256" key="5">
    <source>
        <dbReference type="ARBA" id="ARBA00023136"/>
    </source>
</evidence>
<dbReference type="InterPro" id="IPR001123">
    <property type="entry name" value="LeuE-type"/>
</dbReference>
<evidence type="ECO:0000256" key="2">
    <source>
        <dbReference type="ARBA" id="ARBA00022475"/>
    </source>
</evidence>
<feature type="transmembrane region" description="Helical" evidence="6">
    <location>
        <begin position="161"/>
        <end position="183"/>
    </location>
</feature>
<feature type="transmembrane region" description="Helical" evidence="6">
    <location>
        <begin position="115"/>
        <end position="141"/>
    </location>
</feature>